<feature type="transmembrane region" description="Helical" evidence="8">
    <location>
        <begin position="613"/>
        <end position="631"/>
    </location>
</feature>
<comment type="similarity">
    <text evidence="2 8">Belongs to the organo anion transporter (TC 2.A.60) family.</text>
</comment>
<dbReference type="Proteomes" id="UP000001646">
    <property type="component" value="Unplaced"/>
</dbReference>
<dbReference type="Ensembl" id="ENSACAT00000030206.2">
    <property type="protein sequence ID" value="ENSACAP00000022788.2"/>
    <property type="gene ID" value="ENSACAG00000029435.2"/>
</dbReference>
<sequence length="892" mass="97625">MLCKQHIQLCNYFDLEQVAICLEEGCVHNTLPCPNLFKGKHSVKGRNLGRKEAACPALLILLSYLVTPTGSSSYRGESFERKRCLCKRRRDKGLGPGEEIISHPVLKEPCEQTGRSSSWQERLLGQPSLTRAPKVPTSSKRKASWKGNSPLQTGWFGRAGARASRCAFRKGHALCLLPWPFQKYFGKPRLLHGNLSPPAMKKDGVDNPAFEPGSPDRVGAAAASDTAIRGSFVSEYIEDELCGFGGYAPVALQLCNNAKGYLVFYSLLSVFQGIVVNGLINVSISTIEKRYDLNSSLTGVISAGYDISFCILCLFISFYGERGHKPRWLAFASFLIALGSLVFSLPHFTSGVYTYGEKIEDICPIPESGIHNGTCTGKRRSTLTNYFFVFLLAQLILGAGGTPLYTLGTTFIDDSVPKHQASVYIGIGYAMSLLGPAIGYVLGGQLLNVYVDFNRQVSIDITPTDPRWVGAWWIAFVVCCFATCLLVAPFSYFPKHLPGTQQIQAEKISEAHGGIMNVDYTGSNFKNLILTLWMLLHNPVLMCLVVAASLEALVATGFATFLPKFIENQFGYTSSYSATLGGLVLVPGAAIGQIISGTLISKLKMSCKNIIRFILLTCLVALLLNTVFAFAKCGNEPFAGVSETYNGTGTLSNLVAPCNAHCRCMPSEFVPVCGADEVQYFSPCYAGCTSSILHKKTKVYNNCSCVGNPTVVIENTIQGALPGKCKSKCTVLPWFLSFFFLAVVFTFMAVTPTTVAILRCVPETTRSFAMGVHMLFLRIIGTIPGPILFGVAIDHSCTLWSVDKCGIRGSCWTYNNSKMAYMLMGITACSKVNVNVHTKIVAILPKIDECVSKVFQNLSLNHLCVIDKYETKFCFYCHRFLYRICTSMSAFT</sequence>
<feature type="region of interest" description="Disordered" evidence="9">
    <location>
        <begin position="117"/>
        <end position="146"/>
    </location>
</feature>
<dbReference type="Gene3D" id="1.20.1250.20">
    <property type="entry name" value="MFS general substrate transporter like domains"/>
    <property type="match status" value="1"/>
</dbReference>
<reference evidence="12" key="2">
    <citation type="submission" date="2025-08" db="UniProtKB">
        <authorList>
            <consortium name="Ensembl"/>
        </authorList>
    </citation>
    <scope>IDENTIFICATION</scope>
</reference>
<feature type="transmembrane region" description="Helical" evidence="8">
    <location>
        <begin position="328"/>
        <end position="348"/>
    </location>
</feature>
<evidence type="ECO:0000313" key="12">
    <source>
        <dbReference type="Ensembl" id="ENSACAP00000022788.2"/>
    </source>
</evidence>
<dbReference type="GO" id="GO:0015347">
    <property type="term" value="F:sodium-independent organic anion transmembrane transporter activity"/>
    <property type="evidence" value="ECO:0000318"/>
    <property type="project" value="GO_Central"/>
</dbReference>
<dbReference type="GeneTree" id="ENSGT01150000286985"/>
<keyword evidence="6 8" id="KW-0472">Membrane</keyword>
<dbReference type="SUPFAM" id="SSF103473">
    <property type="entry name" value="MFS general substrate transporter"/>
    <property type="match status" value="1"/>
</dbReference>
<dbReference type="STRING" id="28377.ENSACAP00000022788"/>
<dbReference type="InterPro" id="IPR002350">
    <property type="entry name" value="Kazal_dom"/>
</dbReference>
<feature type="domain" description="Kazal-like" evidence="11">
    <location>
        <begin position="652"/>
        <end position="707"/>
    </location>
</feature>
<reference evidence="12" key="1">
    <citation type="submission" date="2009-12" db="EMBL/GenBank/DDBJ databases">
        <title>The Genome Sequence of Anolis carolinensis (Green Anole Lizard).</title>
        <authorList>
            <consortium name="The Genome Sequencing Platform"/>
            <person name="Di Palma F."/>
            <person name="Alfoldi J."/>
            <person name="Heiman D."/>
            <person name="Young S."/>
            <person name="Grabherr M."/>
            <person name="Johnson J."/>
            <person name="Lander E.S."/>
            <person name="Lindblad-Toh K."/>
        </authorList>
    </citation>
    <scope>NUCLEOTIDE SEQUENCE [LARGE SCALE GENOMIC DNA]</scope>
    <source>
        <strain evidence="12">JBL SC #1</strain>
    </source>
</reference>
<dbReference type="Pfam" id="PF03137">
    <property type="entry name" value="OATP"/>
    <property type="match status" value="1"/>
</dbReference>
<dbReference type="AlphaFoldDB" id="R4GBU6"/>
<dbReference type="GO" id="GO:0016323">
    <property type="term" value="C:basolateral plasma membrane"/>
    <property type="evidence" value="ECO:0000318"/>
    <property type="project" value="GO_Central"/>
</dbReference>
<evidence type="ECO:0000259" key="11">
    <source>
        <dbReference type="PROSITE" id="PS51465"/>
    </source>
</evidence>
<dbReference type="InterPro" id="IPR036058">
    <property type="entry name" value="Kazal_dom_sf"/>
</dbReference>
<dbReference type="SUPFAM" id="SSF100895">
    <property type="entry name" value="Kazal-type serine protease inhibitors"/>
    <property type="match status" value="1"/>
</dbReference>
<keyword evidence="4 8" id="KW-0812">Transmembrane</keyword>
<evidence type="ECO:0000313" key="13">
    <source>
        <dbReference type="Proteomes" id="UP000001646"/>
    </source>
</evidence>
<feature type="transmembrane region" description="Helical" evidence="8">
    <location>
        <begin position="262"/>
        <end position="284"/>
    </location>
</feature>
<evidence type="ECO:0000256" key="9">
    <source>
        <dbReference type="SAM" id="MobiDB-lite"/>
    </source>
</evidence>
<keyword evidence="8" id="KW-0813">Transport</keyword>
<comment type="caution">
    <text evidence="8">Lacks conserved residue(s) required for the propagation of feature annotation.</text>
</comment>
<keyword evidence="3" id="KW-1003">Cell membrane</keyword>
<name>R4GBU6_ANOCA</name>
<feature type="transmembrane region" description="Helical" evidence="8">
    <location>
        <begin position="582"/>
        <end position="601"/>
    </location>
</feature>
<dbReference type="PROSITE" id="PS50850">
    <property type="entry name" value="MFS"/>
    <property type="match status" value="1"/>
</dbReference>
<evidence type="ECO:0000256" key="1">
    <source>
        <dbReference type="ARBA" id="ARBA00004651"/>
    </source>
</evidence>
<protein>
    <recommendedName>
        <fullName evidence="8">Solute carrier organic anion transporter family member</fullName>
    </recommendedName>
</protein>
<evidence type="ECO:0000256" key="5">
    <source>
        <dbReference type="ARBA" id="ARBA00022989"/>
    </source>
</evidence>
<dbReference type="Bgee" id="ENSACAG00000029435">
    <property type="expression patterns" value="Expressed in kidney and 2 other cell types or tissues"/>
</dbReference>
<proteinExistence type="inferred from homology"/>
<gene>
    <name evidence="12" type="primary">SLCO4C1</name>
    <name evidence="12" type="synonym">slco4c1</name>
</gene>
<evidence type="ECO:0000256" key="8">
    <source>
        <dbReference type="RuleBase" id="RU362056"/>
    </source>
</evidence>
<dbReference type="GO" id="GO:0043252">
    <property type="term" value="P:sodium-independent organic anion transport"/>
    <property type="evidence" value="ECO:0000318"/>
    <property type="project" value="GO_Central"/>
</dbReference>
<keyword evidence="7" id="KW-1015">Disulfide bond</keyword>
<keyword evidence="8" id="KW-0406">Ion transport</keyword>
<feature type="transmembrane region" description="Helical" evidence="8">
    <location>
        <begin position="770"/>
        <end position="793"/>
    </location>
</feature>
<evidence type="ECO:0000259" key="10">
    <source>
        <dbReference type="PROSITE" id="PS50850"/>
    </source>
</evidence>
<dbReference type="InterPro" id="IPR036259">
    <property type="entry name" value="MFS_trans_sf"/>
</dbReference>
<feature type="transmembrane region" description="Helical" evidence="8">
    <location>
        <begin position="540"/>
        <end position="562"/>
    </location>
</feature>
<feature type="transmembrane region" description="Helical" evidence="8">
    <location>
        <begin position="734"/>
        <end position="758"/>
    </location>
</feature>
<dbReference type="InterPro" id="IPR020846">
    <property type="entry name" value="MFS_dom"/>
</dbReference>
<organism evidence="12 13">
    <name type="scientific">Anolis carolinensis</name>
    <name type="common">Green anole</name>
    <name type="synonym">American chameleon</name>
    <dbReference type="NCBI Taxonomy" id="28377"/>
    <lineage>
        <taxon>Eukaryota</taxon>
        <taxon>Metazoa</taxon>
        <taxon>Chordata</taxon>
        <taxon>Craniata</taxon>
        <taxon>Vertebrata</taxon>
        <taxon>Euteleostomi</taxon>
        <taxon>Lepidosauria</taxon>
        <taxon>Squamata</taxon>
        <taxon>Bifurcata</taxon>
        <taxon>Unidentata</taxon>
        <taxon>Episquamata</taxon>
        <taxon>Toxicofera</taxon>
        <taxon>Iguania</taxon>
        <taxon>Dactyloidae</taxon>
        <taxon>Anolis</taxon>
    </lineage>
</organism>
<accession>R4GBU6</accession>
<keyword evidence="5 8" id="KW-1133">Transmembrane helix</keyword>
<evidence type="ECO:0000256" key="4">
    <source>
        <dbReference type="ARBA" id="ARBA00022692"/>
    </source>
</evidence>
<dbReference type="HOGENOM" id="CLU_008954_2_1_1"/>
<keyword evidence="13" id="KW-1185">Reference proteome</keyword>
<feature type="transmembrane region" description="Helical" evidence="8">
    <location>
        <begin position="471"/>
        <end position="493"/>
    </location>
</feature>
<feature type="transmembrane region" description="Helical" evidence="8">
    <location>
        <begin position="296"/>
        <end position="316"/>
    </location>
</feature>
<feature type="domain" description="Major facilitator superfamily (MFS) profile" evidence="10">
    <location>
        <begin position="262"/>
        <end position="842"/>
    </location>
</feature>
<evidence type="ECO:0000256" key="6">
    <source>
        <dbReference type="ARBA" id="ARBA00023136"/>
    </source>
</evidence>
<dbReference type="PANTHER" id="PTHR11388:SF160">
    <property type="entry name" value="SOLUTE CARRIER ORGANIC ANION TRANSPORTER FAMILY MEMBER"/>
    <property type="match status" value="1"/>
</dbReference>
<dbReference type="Pfam" id="PF07648">
    <property type="entry name" value="Kazal_2"/>
    <property type="match status" value="1"/>
</dbReference>
<dbReference type="GO" id="GO:0006811">
    <property type="term" value="P:monoatomic ion transport"/>
    <property type="evidence" value="ECO:0007669"/>
    <property type="project" value="UniProtKB-KW"/>
</dbReference>
<comment type="subcellular location">
    <subcellularLocation>
        <location evidence="1 8">Cell membrane</location>
        <topology evidence="1 8">Multi-pass membrane protein</topology>
    </subcellularLocation>
</comment>
<dbReference type="PROSITE" id="PS51465">
    <property type="entry name" value="KAZAL_2"/>
    <property type="match status" value="1"/>
</dbReference>
<dbReference type="eggNOG" id="KOG3626">
    <property type="taxonomic scope" value="Eukaryota"/>
</dbReference>
<dbReference type="InterPro" id="IPR004156">
    <property type="entry name" value="OATP"/>
</dbReference>
<dbReference type="NCBIfam" id="TIGR00805">
    <property type="entry name" value="oat"/>
    <property type="match status" value="1"/>
</dbReference>
<dbReference type="InParanoid" id="R4GBU6"/>
<dbReference type="PANTHER" id="PTHR11388">
    <property type="entry name" value="ORGANIC ANION TRANSPORTER"/>
    <property type="match status" value="1"/>
</dbReference>
<evidence type="ECO:0000256" key="7">
    <source>
        <dbReference type="ARBA" id="ARBA00023157"/>
    </source>
</evidence>
<feature type="transmembrane region" description="Helical" evidence="8">
    <location>
        <begin position="424"/>
        <end position="451"/>
    </location>
</feature>
<evidence type="ECO:0000256" key="3">
    <source>
        <dbReference type="ARBA" id="ARBA00022475"/>
    </source>
</evidence>
<feature type="transmembrane region" description="Helical" evidence="8">
    <location>
        <begin position="386"/>
        <end position="412"/>
    </location>
</feature>
<reference evidence="12" key="3">
    <citation type="submission" date="2025-09" db="UniProtKB">
        <authorList>
            <consortium name="Ensembl"/>
        </authorList>
    </citation>
    <scope>IDENTIFICATION</scope>
</reference>
<evidence type="ECO:0000256" key="2">
    <source>
        <dbReference type="ARBA" id="ARBA00009657"/>
    </source>
</evidence>